<reference evidence="1" key="1">
    <citation type="journal article" date="2012" name="J. Microbiol. Biotechnol.">
        <title>Ramlibacter ginsenosidimutans sp. nov., with ginsenoside-converting activity.</title>
        <authorList>
            <person name="Wang L."/>
            <person name="An D.S."/>
            <person name="Kim S.G."/>
            <person name="Jin F.X."/>
            <person name="Kim S.C."/>
            <person name="Lee S.T."/>
            <person name="Im W.T."/>
        </authorList>
    </citation>
    <scope>NUCLEOTIDE SEQUENCE</scope>
    <source>
        <strain evidence="1">KACC 17527</strain>
    </source>
</reference>
<accession>A0A934TNZ2</accession>
<comment type="caution">
    <text evidence="1">The sequence shown here is derived from an EMBL/GenBank/DDBJ whole genome shotgun (WGS) entry which is preliminary data.</text>
</comment>
<organism evidence="1 2">
    <name type="scientific">Ramlibacter ginsenosidimutans</name>
    <dbReference type="NCBI Taxonomy" id="502333"/>
    <lineage>
        <taxon>Bacteria</taxon>
        <taxon>Pseudomonadati</taxon>
        <taxon>Pseudomonadota</taxon>
        <taxon>Betaproteobacteria</taxon>
        <taxon>Burkholderiales</taxon>
        <taxon>Comamonadaceae</taxon>
        <taxon>Ramlibacter</taxon>
    </lineage>
</organism>
<proteinExistence type="predicted"/>
<name>A0A934TNZ2_9BURK</name>
<dbReference type="Proteomes" id="UP000630528">
    <property type="component" value="Unassembled WGS sequence"/>
</dbReference>
<keyword evidence="2" id="KW-1185">Reference proteome</keyword>
<reference evidence="1" key="2">
    <citation type="submission" date="2021-01" db="EMBL/GenBank/DDBJ databases">
        <authorList>
            <person name="Kang M."/>
        </authorList>
    </citation>
    <scope>NUCLEOTIDE SEQUENCE</scope>
    <source>
        <strain evidence="1">KACC 17527</strain>
    </source>
</reference>
<dbReference type="AlphaFoldDB" id="A0A934TNZ2"/>
<sequence>MGTPALLPPAAEAARYALLRRLAPSMRHHLVVNLQPIGMIYEVMDRRLRAAEPNLAQVQESAGKINGFAKAALASCIDVIGWLAPDDAAMVAPGDAVRECCALLATSLSFRGYALRNEVPETGGTVRRAAMRTLLSAALLHLADSRPAPGELTLQAAAEADAVRITFGFQAVPADRPHMPAELNYRAIAWEDLEALAAAEGVPIAREGERIVLRFAWSARP</sequence>
<dbReference type="RefSeq" id="WP_201166080.1">
    <property type="nucleotide sequence ID" value="NZ_JAEPWM010000001.1"/>
</dbReference>
<dbReference type="EMBL" id="JAEPWM010000001">
    <property type="protein sequence ID" value="MBK6004693.1"/>
    <property type="molecule type" value="Genomic_DNA"/>
</dbReference>
<gene>
    <name evidence="1" type="ORF">JJB11_01205</name>
</gene>
<protein>
    <submittedName>
        <fullName evidence="1">Uncharacterized protein</fullName>
    </submittedName>
</protein>
<evidence type="ECO:0000313" key="2">
    <source>
        <dbReference type="Proteomes" id="UP000630528"/>
    </source>
</evidence>
<evidence type="ECO:0000313" key="1">
    <source>
        <dbReference type="EMBL" id="MBK6004693.1"/>
    </source>
</evidence>